<evidence type="ECO:0000313" key="1">
    <source>
        <dbReference type="EMBL" id="DAC76092.1"/>
    </source>
</evidence>
<organism evidence="1">
    <name type="scientific">Elizabethkingia anophelis</name>
    <dbReference type="NCBI Taxonomy" id="1117645"/>
    <lineage>
        <taxon>Bacteria</taxon>
        <taxon>Pseudomonadati</taxon>
        <taxon>Bacteroidota</taxon>
        <taxon>Flavobacteriia</taxon>
        <taxon>Flavobacteriales</taxon>
        <taxon>Weeksellaceae</taxon>
        <taxon>Elizabethkingia</taxon>
    </lineage>
</organism>
<reference evidence="1" key="3">
    <citation type="journal article" date="2016" name="Genome Announc.">
        <title>Complete Genome Sequences of Four Strains from the 2015-2016 Elizabethkingia anophelis Outbreak.</title>
        <authorList>
            <person name="Nicholson A.C."/>
            <person name="Whitney A.M."/>
            <person name="Emery B.D."/>
            <person name="Bell M.E."/>
            <person name="Gartin J.T."/>
            <person name="Humrighouse B.W."/>
            <person name="Loparev V.N."/>
            <person name="Batra D."/>
            <person name="Sheth M."/>
            <person name="Rowe L.A."/>
            <person name="Juieng P."/>
            <person name="Knipe K."/>
            <person name="Gulvik C."/>
            <person name="McQuiston J.R."/>
        </authorList>
    </citation>
    <scope>NUCLEOTIDE SEQUENCE</scope>
</reference>
<reference evidence="1" key="1">
    <citation type="journal article" date="2014" name="Genome Biol. Evol.">
        <title>Comparative genomic analysis of malaria mosquito vector-associated novel pathogen Elizabethkingia anophelis.</title>
        <authorList>
            <person name="Teo J."/>
            <person name="Tan S.Y."/>
            <person name="Liu Y."/>
            <person name="Tay M."/>
            <person name="Ding Y."/>
            <person name="Li Y."/>
            <person name="Kjelleberg S."/>
            <person name="Givskov M."/>
            <person name="Lin R.T."/>
            <person name="Yang L."/>
        </authorList>
    </citation>
    <scope>NUCLEOTIDE SEQUENCE</scope>
</reference>
<reference evidence="1" key="6">
    <citation type="journal article" date="2017" name="Nat. Commun.">
        <title>Evolutionary dynamics and genomic features of the Elizabethkingia anophelis 2015 to 2016 Wisconsin outbreak strain.</title>
        <authorList>
            <person name="Perrin A."/>
            <person name="Larsonneur E."/>
            <person name="Nicholson A.C."/>
            <person name="Edwards D.J."/>
            <person name="Gundlach K.M."/>
            <person name="Whitney A.M."/>
            <person name="Gulvik C.A."/>
            <person name="Bell M.E."/>
            <person name="Rendueles O."/>
            <person name="Cury J."/>
            <person name="Hugon P."/>
            <person name="Clermont D."/>
            <person name="Enouf V."/>
            <person name="Loparev V."/>
            <person name="Juieng P."/>
            <person name="Monson T."/>
            <person name="Warshauer D."/>
            <person name="Elbadawi L.I."/>
            <person name="Walters M.S."/>
            <person name="Crist M.B."/>
            <person name="Noble-Wang J."/>
            <person name="Borlaug G."/>
            <person name="Rocha E.P.C."/>
            <person name="Criscuolo A."/>
            <person name="Touchon M."/>
            <person name="Davis J.P."/>
            <person name="Holt K.E."/>
            <person name="McQuiston J.R."/>
            <person name="Brisse S."/>
        </authorList>
    </citation>
    <scope>NUCLEOTIDE SEQUENCE</scope>
</reference>
<gene>
    <name evidence="1" type="primary">ICEEaIII(13)_0422_66439_66305</name>
</gene>
<name>A0A455ZH36_9FLAO</name>
<dbReference type="EMBL" id="BK010615">
    <property type="protein sequence ID" value="DAC76092.1"/>
    <property type="molecule type" value="Genomic_DNA"/>
</dbReference>
<protein>
    <submittedName>
        <fullName evidence="1">Uncharacterized protein</fullName>
    </submittedName>
</protein>
<dbReference type="AlphaFoldDB" id="A0A455ZH36"/>
<sequence>MICSFTDFPRKGKSSTVISGRNPLDCKLKDDSSLGMVFFSSKWI</sequence>
<reference evidence="1" key="7">
    <citation type="journal article" date="2017" name="Sci. Rep.">
        <title>Genomic features, phylogenetic relationships, and comparative genomics of Elizabethkingia anophelis strain EM361-97 isolated in Taiwan.</title>
        <authorList>
            <person name="Lin J.N."/>
            <person name="Lai C.H."/>
            <person name="Yang C.H."/>
            <person name="Huang Y.H."/>
            <person name="Lin H.H."/>
        </authorList>
    </citation>
    <scope>NUCLEOTIDE SEQUENCE</scope>
</reference>
<reference evidence="1" key="4">
    <citation type="journal article" date="2016" name="Sci. Rep.">
        <title>Genomic epidemiology and global diversity of the emerging bacterial pathogen Elizabethkingia anophelis.</title>
        <authorList>
            <person name="Breurec S."/>
            <person name="Criscuolo A."/>
            <person name="Diancourt L."/>
            <person name="Rendueles O."/>
            <person name="Vandenbogaert M."/>
            <person name="Passet V."/>
            <person name="Caro V."/>
            <person name="Rocha E.P."/>
            <person name="Touchon M."/>
            <person name="Brisse S."/>
        </authorList>
    </citation>
    <scope>NUCLEOTIDE SEQUENCE</scope>
</reference>
<accession>A0A455ZH36</accession>
<proteinExistence type="predicted"/>
<dbReference type="EMBL" id="BK010616">
    <property type="protein sequence ID" value="DAC76155.1"/>
    <property type="molecule type" value="Genomic_DNA"/>
</dbReference>
<reference evidence="1" key="5">
    <citation type="journal article" date="2017" name="Genome Announc.">
        <title>Complete Circularized Genome Sequences of Four Strains of Elizabethkingia anophelis, Including Two Novel Strains Isolated from Wild-Caught Anopheles sinensis.</title>
        <authorList>
            <person name="Pei D."/>
            <person name="Nicholson A.C."/>
            <person name="Jiang J."/>
            <person name="Chen H."/>
            <person name="Whitney A.M."/>
            <person name="Villarma A."/>
            <person name="Bell M."/>
            <person name="Humrighouse B."/>
            <person name="Rowe L.A."/>
            <person name="Sheth M."/>
            <person name="Batra D."/>
            <person name="Juieng P."/>
            <person name="Loparev V.N."/>
            <person name="McQuiston J.R."/>
            <person name="Lan Y."/>
            <person name="Ma Y."/>
            <person name="Xu J."/>
        </authorList>
    </citation>
    <scope>NUCLEOTIDE SEQUENCE</scope>
</reference>
<reference evidence="1" key="2">
    <citation type="journal article" date="2014" name="PLoS ONE">
        <title>Insights from the genome annotation of Elizabethkingia anophelis from the malaria vector Anopheles gambiae.</title>
        <authorList>
            <person name="Kukutla P."/>
            <person name="Lindberg B.G."/>
            <person name="Pei D."/>
            <person name="Rayl M."/>
            <person name="Yu W."/>
            <person name="Steritz M."/>
            <person name="Faye I."/>
            <person name="Xu J."/>
        </authorList>
    </citation>
    <scope>NUCLEOTIDE SEQUENCE</scope>
</reference>
<reference evidence="1" key="8">
    <citation type="journal article" date="2018" name="J. ISSAAS">
        <title>In Silico Identification of Three Types of Integrative and Conjugative Elements (ICEs) in Elizabethkingia anophelis Strains Isolated from Around the World.</title>
        <authorList>
            <person name="Xu J."/>
            <person name="Pei D."/>
            <person name="Nicholson A."/>
            <person name="Lan Y."/>
            <person name="Xia Q."/>
        </authorList>
    </citation>
    <scope>NUCLEOTIDE SEQUENCE</scope>
</reference>